<keyword evidence="8" id="KW-1185">Reference proteome</keyword>
<gene>
    <name evidence="7" type="ORF">OMP39_13620</name>
</gene>
<dbReference type="Pfam" id="PF07730">
    <property type="entry name" value="HisKA_3"/>
    <property type="match status" value="1"/>
</dbReference>
<evidence type="ECO:0000256" key="2">
    <source>
        <dbReference type="ARBA" id="ARBA00022777"/>
    </source>
</evidence>
<dbReference type="InterPro" id="IPR005467">
    <property type="entry name" value="His_kinase_dom"/>
</dbReference>
<reference evidence="7" key="1">
    <citation type="submission" date="2022-10" db="EMBL/GenBank/DDBJ databases">
        <title>Complete genome sequence of Schlegelella aquatica LMG 23380.</title>
        <authorList>
            <person name="Musilova J."/>
            <person name="Kourilova X."/>
            <person name="Bezdicek M."/>
            <person name="Hermankova K."/>
            <person name="Obruca S."/>
            <person name="Sedlar K."/>
        </authorList>
    </citation>
    <scope>NUCLEOTIDE SEQUENCE</scope>
    <source>
        <strain evidence="7">LMG 23380</strain>
    </source>
</reference>
<dbReference type="PANTHER" id="PTHR24421">
    <property type="entry name" value="NITRATE/NITRITE SENSOR PROTEIN NARX-RELATED"/>
    <property type="match status" value="1"/>
</dbReference>
<dbReference type="RefSeq" id="WP_264892292.1">
    <property type="nucleotide sequence ID" value="NZ_CP110257.1"/>
</dbReference>
<dbReference type="PROSITE" id="PS50109">
    <property type="entry name" value="HIS_KIN"/>
    <property type="match status" value="1"/>
</dbReference>
<dbReference type="Gene3D" id="1.20.5.1930">
    <property type="match status" value="1"/>
</dbReference>
<dbReference type="InterPro" id="IPR050482">
    <property type="entry name" value="Sensor_HK_TwoCompSys"/>
</dbReference>
<dbReference type="InterPro" id="IPR011712">
    <property type="entry name" value="Sig_transdc_His_kin_sub3_dim/P"/>
</dbReference>
<dbReference type="Pfam" id="PF02518">
    <property type="entry name" value="HATPase_c"/>
    <property type="match status" value="1"/>
</dbReference>
<dbReference type="InterPro" id="IPR036890">
    <property type="entry name" value="HATPase_C_sf"/>
</dbReference>
<dbReference type="PANTHER" id="PTHR24421:SF59">
    <property type="entry name" value="OXYGEN SENSOR HISTIDINE KINASE NREB"/>
    <property type="match status" value="1"/>
</dbReference>
<dbReference type="GO" id="GO:0016301">
    <property type="term" value="F:kinase activity"/>
    <property type="evidence" value="ECO:0007669"/>
    <property type="project" value="UniProtKB-KW"/>
</dbReference>
<dbReference type="SMART" id="SM00387">
    <property type="entry name" value="HATPase_c"/>
    <property type="match status" value="1"/>
</dbReference>
<keyword evidence="2 7" id="KW-0418">Kinase</keyword>
<feature type="compositionally biased region" description="Pro residues" evidence="5">
    <location>
        <begin position="1"/>
        <end position="12"/>
    </location>
</feature>
<dbReference type="CDD" id="cd16917">
    <property type="entry name" value="HATPase_UhpB-NarQ-NarX-like"/>
    <property type="match status" value="1"/>
</dbReference>
<accession>A0ABY6MRP6</accession>
<evidence type="ECO:0000256" key="5">
    <source>
        <dbReference type="SAM" id="MobiDB-lite"/>
    </source>
</evidence>
<protein>
    <submittedName>
        <fullName evidence="7">Sensor histidine kinase</fullName>
    </submittedName>
</protein>
<proteinExistence type="predicted"/>
<feature type="coiled-coil region" evidence="4">
    <location>
        <begin position="251"/>
        <end position="292"/>
    </location>
</feature>
<keyword evidence="3" id="KW-0902">Two-component regulatory system</keyword>
<feature type="region of interest" description="Disordered" evidence="5">
    <location>
        <begin position="1"/>
        <end position="21"/>
    </location>
</feature>
<evidence type="ECO:0000256" key="1">
    <source>
        <dbReference type="ARBA" id="ARBA00022679"/>
    </source>
</evidence>
<evidence type="ECO:0000259" key="6">
    <source>
        <dbReference type="PROSITE" id="PS50109"/>
    </source>
</evidence>
<dbReference type="SUPFAM" id="SSF55874">
    <property type="entry name" value="ATPase domain of HSP90 chaperone/DNA topoisomerase II/histidine kinase"/>
    <property type="match status" value="1"/>
</dbReference>
<dbReference type="Gene3D" id="3.30.565.10">
    <property type="entry name" value="Histidine kinase-like ATPase, C-terminal domain"/>
    <property type="match status" value="1"/>
</dbReference>
<evidence type="ECO:0000313" key="7">
    <source>
        <dbReference type="EMBL" id="UZD54683.1"/>
    </source>
</evidence>
<feature type="domain" description="Histidine kinase" evidence="6">
    <location>
        <begin position="303"/>
        <end position="498"/>
    </location>
</feature>
<dbReference type="EMBL" id="CP110257">
    <property type="protein sequence ID" value="UZD54683.1"/>
    <property type="molecule type" value="Genomic_DNA"/>
</dbReference>
<dbReference type="Proteomes" id="UP001163266">
    <property type="component" value="Chromosome"/>
</dbReference>
<keyword evidence="4" id="KW-0175">Coiled coil</keyword>
<sequence>MNEPSRPLPPASDPGGERPGLARSRWQQFLARLRKAQAEIEAAAARSGRVPAQILRRLAVLKLSLPLTLLLGAAMLWMTERGYQRIDESYAALKNSRQVLQELNNLSFLAARVDATQAEYILTGSPESLARHRAASQEVVQAHARLAAMGGWSGGGSDAAVVARYVEAERQEVERLDQARAAAPPGDVRNVQLHPNPVSDGALREALGALVARERQRLASAEAAASAELRRQRWLTLGAIAAGVGLLVLLLQTYRAELDAELRMGQRLQEERDRLEREVRQRTRELSELATHLQHLAEQEKSRLARELHDELGAILTASKMDVGMLLRKQLEPREWALASLKRLQDTLERGVQLKRRVIEGLVPTALRNLGLVAALEALADEVESLGALQIERELPEDLTLDAERSIAIYRLVQEALTNVQKHAQARRVELHLHSDGQRLHLRVRDDGVGLGAGSRAKLKSHGLRGMKHRVDAFHGSFHIGPAPGGGTELRVALPLQDVAEEEAPGSEG</sequence>
<organism evidence="7 8">
    <name type="scientific">Caldimonas aquatica</name>
    <dbReference type="NCBI Taxonomy" id="376175"/>
    <lineage>
        <taxon>Bacteria</taxon>
        <taxon>Pseudomonadati</taxon>
        <taxon>Pseudomonadota</taxon>
        <taxon>Betaproteobacteria</taxon>
        <taxon>Burkholderiales</taxon>
        <taxon>Sphaerotilaceae</taxon>
        <taxon>Caldimonas</taxon>
    </lineage>
</organism>
<keyword evidence="1" id="KW-0808">Transferase</keyword>
<evidence type="ECO:0000256" key="4">
    <source>
        <dbReference type="SAM" id="Coils"/>
    </source>
</evidence>
<evidence type="ECO:0000313" key="8">
    <source>
        <dbReference type="Proteomes" id="UP001163266"/>
    </source>
</evidence>
<dbReference type="InterPro" id="IPR003594">
    <property type="entry name" value="HATPase_dom"/>
</dbReference>
<name>A0ABY6MRP6_9BURK</name>
<evidence type="ECO:0000256" key="3">
    <source>
        <dbReference type="ARBA" id="ARBA00023012"/>
    </source>
</evidence>